<proteinExistence type="predicted"/>
<dbReference type="EMBL" id="KV722333">
    <property type="protein sequence ID" value="OCH95948.1"/>
    <property type="molecule type" value="Genomic_DNA"/>
</dbReference>
<organism evidence="2 3">
    <name type="scientific">Obba rivulosa</name>
    <dbReference type="NCBI Taxonomy" id="1052685"/>
    <lineage>
        <taxon>Eukaryota</taxon>
        <taxon>Fungi</taxon>
        <taxon>Dikarya</taxon>
        <taxon>Basidiomycota</taxon>
        <taxon>Agaricomycotina</taxon>
        <taxon>Agaricomycetes</taxon>
        <taxon>Polyporales</taxon>
        <taxon>Gelatoporiaceae</taxon>
        <taxon>Obba</taxon>
    </lineage>
</organism>
<keyword evidence="3" id="KW-1185">Reference proteome</keyword>
<evidence type="ECO:0000313" key="2">
    <source>
        <dbReference type="EMBL" id="OCH95948.1"/>
    </source>
</evidence>
<feature type="region of interest" description="Disordered" evidence="1">
    <location>
        <begin position="119"/>
        <end position="152"/>
    </location>
</feature>
<accession>A0A8E2J6U0</accession>
<feature type="compositionally biased region" description="Basic and acidic residues" evidence="1">
    <location>
        <begin position="119"/>
        <end position="131"/>
    </location>
</feature>
<dbReference type="AlphaFoldDB" id="A0A8E2J6U0"/>
<gene>
    <name evidence="2" type="ORF">OBBRIDRAFT_883565</name>
</gene>
<evidence type="ECO:0000256" key="1">
    <source>
        <dbReference type="SAM" id="MobiDB-lite"/>
    </source>
</evidence>
<evidence type="ECO:0000313" key="3">
    <source>
        <dbReference type="Proteomes" id="UP000250043"/>
    </source>
</evidence>
<name>A0A8E2J6U0_9APHY</name>
<dbReference type="OrthoDB" id="5522061at2759"/>
<protein>
    <submittedName>
        <fullName evidence="2">Uncharacterized protein</fullName>
    </submittedName>
</protein>
<sequence>MLPRGRCLQLAFSPCAYRATSHRFKSTLAPKCIVHEADHHGIPIRPTWSVYELLSSYPQPTIHPTALKRLHELSGLIPPKEGTPEHAKLTEQMERLVKLVDAVKSVDFSKVEAVKSADTNKMEARSGDEGVLRTLPRFSPSPSSSSSDRALPAQLAPDGRIWAEGKGIELDRTVDASEDSASGQALLKHSSRVRDGFFVVDADRKRRV</sequence>
<reference evidence="2 3" key="1">
    <citation type="submission" date="2016-07" db="EMBL/GenBank/DDBJ databases">
        <title>Draft genome of the white-rot fungus Obba rivulosa 3A-2.</title>
        <authorList>
            <consortium name="DOE Joint Genome Institute"/>
            <person name="Miettinen O."/>
            <person name="Riley R."/>
            <person name="Acob R."/>
            <person name="Barry K."/>
            <person name="Cullen D."/>
            <person name="De Vries R."/>
            <person name="Hainaut M."/>
            <person name="Hatakka A."/>
            <person name="Henrissat B."/>
            <person name="Hilden K."/>
            <person name="Kuo R."/>
            <person name="Labutti K."/>
            <person name="Lipzen A."/>
            <person name="Makela M.R."/>
            <person name="Sandor L."/>
            <person name="Spatafora J.W."/>
            <person name="Grigoriev I.V."/>
            <person name="Hibbett D.S."/>
        </authorList>
    </citation>
    <scope>NUCLEOTIDE SEQUENCE [LARGE SCALE GENOMIC DNA]</scope>
    <source>
        <strain evidence="2 3">3A-2</strain>
    </source>
</reference>
<dbReference type="Proteomes" id="UP000250043">
    <property type="component" value="Unassembled WGS sequence"/>
</dbReference>